<keyword evidence="1" id="KW-1133">Transmembrane helix</keyword>
<keyword evidence="1" id="KW-0812">Transmembrane</keyword>
<dbReference type="EMBL" id="GEDG01028176">
    <property type="protein sequence ID" value="JAP13359.1"/>
    <property type="molecule type" value="Transcribed_RNA"/>
</dbReference>
<evidence type="ECO:0000256" key="1">
    <source>
        <dbReference type="SAM" id="Phobius"/>
    </source>
</evidence>
<feature type="transmembrane region" description="Helical" evidence="1">
    <location>
        <begin position="6"/>
        <end position="22"/>
    </location>
</feature>
<sequence length="63" mass="7401">MVNTILLHFLCSWLCSLCVIRHRDRDRWSGEDYCVNRCFLLSVCTCAGIVFFSKQGLVIWESR</sequence>
<organism evidence="2">
    <name type="scientific">Solanum chacoense</name>
    <name type="common">Chaco potato</name>
    <dbReference type="NCBI Taxonomy" id="4108"/>
    <lineage>
        <taxon>Eukaryota</taxon>
        <taxon>Viridiplantae</taxon>
        <taxon>Streptophyta</taxon>
        <taxon>Embryophyta</taxon>
        <taxon>Tracheophyta</taxon>
        <taxon>Spermatophyta</taxon>
        <taxon>Magnoliopsida</taxon>
        <taxon>eudicotyledons</taxon>
        <taxon>Gunneridae</taxon>
        <taxon>Pentapetalae</taxon>
        <taxon>asterids</taxon>
        <taxon>lamiids</taxon>
        <taxon>Solanales</taxon>
        <taxon>Solanaceae</taxon>
        <taxon>Solanoideae</taxon>
        <taxon>Solaneae</taxon>
        <taxon>Solanum</taxon>
    </lineage>
</organism>
<evidence type="ECO:0000313" key="2">
    <source>
        <dbReference type="EMBL" id="JAP13359.1"/>
    </source>
</evidence>
<protein>
    <submittedName>
        <fullName evidence="2">Putative ovule protein</fullName>
    </submittedName>
</protein>
<accession>A0A0V0GYZ9</accession>
<keyword evidence="1" id="KW-0472">Membrane</keyword>
<feature type="transmembrane region" description="Helical" evidence="1">
    <location>
        <begin position="34"/>
        <end position="53"/>
    </location>
</feature>
<reference evidence="2" key="1">
    <citation type="submission" date="2015-12" db="EMBL/GenBank/DDBJ databases">
        <title>Gene expression during late stages of embryo sac development: a critical building block for successful pollen-pistil interactions.</title>
        <authorList>
            <person name="Liu Y."/>
            <person name="Joly V."/>
            <person name="Sabar M."/>
            <person name="Matton D.P."/>
        </authorList>
    </citation>
    <scope>NUCLEOTIDE SEQUENCE</scope>
</reference>
<dbReference type="AlphaFoldDB" id="A0A0V0GYZ9"/>
<name>A0A0V0GYZ9_SOLCH</name>
<proteinExistence type="predicted"/>